<keyword evidence="2" id="KW-1185">Reference proteome</keyword>
<dbReference type="AlphaFoldDB" id="L0DM70"/>
<dbReference type="KEGG" id="saci:Sinac_5771"/>
<proteinExistence type="predicted"/>
<evidence type="ECO:0000313" key="1">
    <source>
        <dbReference type="EMBL" id="AGA29900.1"/>
    </source>
</evidence>
<dbReference type="OrthoDB" id="285898at2"/>
<sequence length="91" mass="10993">MKKRRSADEVARLLREAARDLANGRKISDILKKTDATETTYYRWRQKHNPAQVDMDRRCRHWEGEIERPKRIVAELMLDKQMLQEVAKKKW</sequence>
<gene>
    <name evidence="1" type="ordered locus">Sinac_5771</name>
</gene>
<dbReference type="HOGENOM" id="CLU_027402_34_1_0"/>
<reference evidence="1 2" key="1">
    <citation type="submission" date="2012-02" db="EMBL/GenBank/DDBJ databases">
        <title>Complete sequence of chromosome of Singulisphaera acidiphila DSM 18658.</title>
        <authorList>
            <consortium name="US DOE Joint Genome Institute (JGI-PGF)"/>
            <person name="Lucas S."/>
            <person name="Copeland A."/>
            <person name="Lapidus A."/>
            <person name="Glavina del Rio T."/>
            <person name="Dalin E."/>
            <person name="Tice H."/>
            <person name="Bruce D."/>
            <person name="Goodwin L."/>
            <person name="Pitluck S."/>
            <person name="Peters L."/>
            <person name="Ovchinnikova G."/>
            <person name="Chertkov O."/>
            <person name="Kyrpides N."/>
            <person name="Mavromatis K."/>
            <person name="Ivanova N."/>
            <person name="Brettin T."/>
            <person name="Detter J.C."/>
            <person name="Han C."/>
            <person name="Larimer F."/>
            <person name="Land M."/>
            <person name="Hauser L."/>
            <person name="Markowitz V."/>
            <person name="Cheng J.-F."/>
            <person name="Hugenholtz P."/>
            <person name="Woyke T."/>
            <person name="Wu D."/>
            <person name="Tindall B."/>
            <person name="Pomrenke H."/>
            <person name="Brambilla E."/>
            <person name="Klenk H.-P."/>
            <person name="Eisen J.A."/>
        </authorList>
    </citation>
    <scope>NUCLEOTIDE SEQUENCE [LARGE SCALE GENOMIC DNA]</scope>
    <source>
        <strain evidence="2">ATCC BAA-1392 / DSM 18658 / VKM B-2454 / MOB10</strain>
    </source>
</reference>
<dbReference type="InterPro" id="IPR052546">
    <property type="entry name" value="Transposase_8_domain"/>
</dbReference>
<dbReference type="EMBL" id="CP003364">
    <property type="protein sequence ID" value="AGA29900.1"/>
    <property type="molecule type" value="Genomic_DNA"/>
</dbReference>
<name>L0DM70_SINAD</name>
<protein>
    <recommendedName>
        <fullName evidence="3">Transposase</fullName>
    </recommendedName>
</protein>
<organism evidence="1 2">
    <name type="scientific">Singulisphaera acidiphila (strain ATCC BAA-1392 / DSM 18658 / VKM B-2454 / MOB10)</name>
    <dbReference type="NCBI Taxonomy" id="886293"/>
    <lineage>
        <taxon>Bacteria</taxon>
        <taxon>Pseudomonadati</taxon>
        <taxon>Planctomycetota</taxon>
        <taxon>Planctomycetia</taxon>
        <taxon>Isosphaerales</taxon>
        <taxon>Isosphaeraceae</taxon>
        <taxon>Singulisphaera</taxon>
    </lineage>
</organism>
<dbReference type="Proteomes" id="UP000010798">
    <property type="component" value="Chromosome"/>
</dbReference>
<dbReference type="eggNOG" id="COG2963">
    <property type="taxonomic scope" value="Bacteria"/>
</dbReference>
<dbReference type="PANTHER" id="PTHR33609:SF1">
    <property type="entry name" value="TRANSPOSASE"/>
    <property type="match status" value="1"/>
</dbReference>
<accession>L0DM70</accession>
<dbReference type="RefSeq" id="WP_015248997.1">
    <property type="nucleotide sequence ID" value="NC_019892.1"/>
</dbReference>
<evidence type="ECO:0000313" key="2">
    <source>
        <dbReference type="Proteomes" id="UP000010798"/>
    </source>
</evidence>
<dbReference type="PANTHER" id="PTHR33609">
    <property type="entry name" value="LOW CALCIUM RESPONSE LOCUS PROTEIN S"/>
    <property type="match status" value="1"/>
</dbReference>
<evidence type="ECO:0008006" key="3">
    <source>
        <dbReference type="Google" id="ProtNLM"/>
    </source>
</evidence>